<gene>
    <name evidence="9" type="ORF">SAMN05421730_10208</name>
</gene>
<dbReference type="AlphaFoldDB" id="A0A1D3TW16"/>
<dbReference type="OrthoDB" id="9774308at2"/>
<dbReference type="InterPro" id="IPR000515">
    <property type="entry name" value="MetI-like"/>
</dbReference>
<feature type="transmembrane region" description="Helical" evidence="7">
    <location>
        <begin position="163"/>
        <end position="189"/>
    </location>
</feature>
<feature type="transmembrane region" description="Helical" evidence="7">
    <location>
        <begin position="113"/>
        <end position="130"/>
    </location>
</feature>
<keyword evidence="10" id="KW-1185">Reference proteome</keyword>
<dbReference type="SUPFAM" id="SSF161098">
    <property type="entry name" value="MetI-like"/>
    <property type="match status" value="1"/>
</dbReference>
<feature type="transmembrane region" description="Helical" evidence="7">
    <location>
        <begin position="12"/>
        <end position="35"/>
    </location>
</feature>
<evidence type="ECO:0000256" key="1">
    <source>
        <dbReference type="ARBA" id="ARBA00004651"/>
    </source>
</evidence>
<keyword evidence="3" id="KW-1003">Cell membrane</keyword>
<dbReference type="Proteomes" id="UP000199315">
    <property type="component" value="Unassembled WGS sequence"/>
</dbReference>
<evidence type="ECO:0000256" key="4">
    <source>
        <dbReference type="ARBA" id="ARBA00022692"/>
    </source>
</evidence>
<evidence type="ECO:0000259" key="8">
    <source>
        <dbReference type="PROSITE" id="PS50928"/>
    </source>
</evidence>
<keyword evidence="4 7" id="KW-0812">Transmembrane</keyword>
<dbReference type="Pfam" id="PF00528">
    <property type="entry name" value="BPD_transp_1"/>
    <property type="match status" value="1"/>
</dbReference>
<feature type="transmembrane region" description="Helical" evidence="7">
    <location>
        <begin position="80"/>
        <end position="101"/>
    </location>
</feature>
<reference evidence="9 10" key="1">
    <citation type="submission" date="2016-09" db="EMBL/GenBank/DDBJ databases">
        <authorList>
            <person name="Capua I."/>
            <person name="De Benedictis P."/>
            <person name="Joannis T."/>
            <person name="Lombin L.H."/>
            <person name="Cattoli G."/>
        </authorList>
    </citation>
    <scope>NUCLEOTIDE SEQUENCE [LARGE SCALE GENOMIC DNA]</scope>
    <source>
        <strain evidence="9 10">GluBS11</strain>
    </source>
</reference>
<proteinExistence type="inferred from homology"/>
<keyword evidence="9" id="KW-0762">Sugar transport</keyword>
<feature type="transmembrane region" description="Helical" evidence="7">
    <location>
        <begin position="269"/>
        <end position="291"/>
    </location>
</feature>
<sequence length="300" mass="33838">MKKKKKIISNTTIEGYCFVLPSFIFMLALIGYPLIYNIILSFKNYDVKTFKGNTSVFVGLDNYATLFSDSTFWLVMRNTLLFTIACLIVQFSIGFLFALLFHQKFKLSGPVRGLLLISYMMPMSVTALLSRNMFMTDGGVINVILQNFHLIDQPIEWLTNTKWAIRTVIIANCWVGIPFNMLLLTTGLTGISTEIYESGKVDGANSFQRFFYLTLPLLKPAIMAVLMLGFIYTFKAFDLIYIMTGGGPLNSTDVLGTYAYQLAFSQYKFSMGSAVAVVLFLCLFVVGLFYLKMTMAEEVD</sequence>
<feature type="transmembrane region" description="Helical" evidence="7">
    <location>
        <begin position="210"/>
        <end position="234"/>
    </location>
</feature>
<dbReference type="STRING" id="1619234.SAMN05421730_10208"/>
<evidence type="ECO:0000313" key="9">
    <source>
        <dbReference type="EMBL" id="SCP98387.1"/>
    </source>
</evidence>
<evidence type="ECO:0000256" key="3">
    <source>
        <dbReference type="ARBA" id="ARBA00022475"/>
    </source>
</evidence>
<evidence type="ECO:0000256" key="2">
    <source>
        <dbReference type="ARBA" id="ARBA00022448"/>
    </source>
</evidence>
<dbReference type="RefSeq" id="WP_091235366.1">
    <property type="nucleotide sequence ID" value="NZ_FMKA01000020.1"/>
</dbReference>
<dbReference type="PROSITE" id="PS50928">
    <property type="entry name" value="ABC_TM1"/>
    <property type="match status" value="1"/>
</dbReference>
<protein>
    <submittedName>
        <fullName evidence="9">Multiple sugar transport system permease protein</fullName>
    </submittedName>
</protein>
<evidence type="ECO:0000313" key="10">
    <source>
        <dbReference type="Proteomes" id="UP000199315"/>
    </source>
</evidence>
<keyword evidence="2 7" id="KW-0813">Transport</keyword>
<evidence type="ECO:0000256" key="5">
    <source>
        <dbReference type="ARBA" id="ARBA00022989"/>
    </source>
</evidence>
<dbReference type="EMBL" id="FMKA01000020">
    <property type="protein sequence ID" value="SCP98387.1"/>
    <property type="molecule type" value="Genomic_DNA"/>
</dbReference>
<comment type="subcellular location">
    <subcellularLocation>
        <location evidence="1 7">Cell membrane</location>
        <topology evidence="1 7">Multi-pass membrane protein</topology>
    </subcellularLocation>
</comment>
<organism evidence="9 10">
    <name type="scientific">Anaerobium acetethylicum</name>
    <dbReference type="NCBI Taxonomy" id="1619234"/>
    <lineage>
        <taxon>Bacteria</taxon>
        <taxon>Bacillati</taxon>
        <taxon>Bacillota</taxon>
        <taxon>Clostridia</taxon>
        <taxon>Lachnospirales</taxon>
        <taxon>Lachnospiraceae</taxon>
        <taxon>Anaerobium</taxon>
    </lineage>
</organism>
<name>A0A1D3TW16_9FIRM</name>
<accession>A0A1D3TW16</accession>
<evidence type="ECO:0000256" key="6">
    <source>
        <dbReference type="ARBA" id="ARBA00023136"/>
    </source>
</evidence>
<dbReference type="Gene3D" id="1.10.3720.10">
    <property type="entry name" value="MetI-like"/>
    <property type="match status" value="1"/>
</dbReference>
<dbReference type="PANTHER" id="PTHR43005">
    <property type="entry name" value="BLR7065 PROTEIN"/>
    <property type="match status" value="1"/>
</dbReference>
<dbReference type="CDD" id="cd06261">
    <property type="entry name" value="TM_PBP2"/>
    <property type="match status" value="1"/>
</dbReference>
<keyword evidence="5 7" id="KW-1133">Transmembrane helix</keyword>
<comment type="similarity">
    <text evidence="7">Belongs to the binding-protein-dependent transport system permease family.</text>
</comment>
<dbReference type="PANTHER" id="PTHR43005:SF1">
    <property type="entry name" value="SPERMIDINE_PUTRESCINE TRANSPORT SYSTEM PERMEASE PROTEIN"/>
    <property type="match status" value="1"/>
</dbReference>
<dbReference type="GO" id="GO:0005886">
    <property type="term" value="C:plasma membrane"/>
    <property type="evidence" value="ECO:0007669"/>
    <property type="project" value="UniProtKB-SubCell"/>
</dbReference>
<evidence type="ECO:0000256" key="7">
    <source>
        <dbReference type="RuleBase" id="RU363032"/>
    </source>
</evidence>
<dbReference type="InterPro" id="IPR035906">
    <property type="entry name" value="MetI-like_sf"/>
</dbReference>
<keyword evidence="6 7" id="KW-0472">Membrane</keyword>
<dbReference type="GO" id="GO:0055085">
    <property type="term" value="P:transmembrane transport"/>
    <property type="evidence" value="ECO:0007669"/>
    <property type="project" value="InterPro"/>
</dbReference>
<feature type="domain" description="ABC transmembrane type-1" evidence="8">
    <location>
        <begin position="76"/>
        <end position="290"/>
    </location>
</feature>